<evidence type="ECO:0000313" key="3">
    <source>
        <dbReference type="EMBL" id="KAF7189661.1"/>
    </source>
</evidence>
<comment type="caution">
    <text evidence="3">The sequence shown here is derived from an EMBL/GenBank/DDBJ whole genome shotgun (WGS) entry which is preliminary data.</text>
</comment>
<feature type="region of interest" description="Disordered" evidence="1">
    <location>
        <begin position="23"/>
        <end position="52"/>
    </location>
</feature>
<keyword evidence="4" id="KW-1185">Reference proteome</keyword>
<organism evidence="3 4">
    <name type="scientific">Pseudocercospora fuligena</name>
    <dbReference type="NCBI Taxonomy" id="685502"/>
    <lineage>
        <taxon>Eukaryota</taxon>
        <taxon>Fungi</taxon>
        <taxon>Dikarya</taxon>
        <taxon>Ascomycota</taxon>
        <taxon>Pezizomycotina</taxon>
        <taxon>Dothideomycetes</taxon>
        <taxon>Dothideomycetidae</taxon>
        <taxon>Mycosphaerellales</taxon>
        <taxon>Mycosphaerellaceae</taxon>
        <taxon>Pseudocercospora</taxon>
    </lineage>
</organism>
<gene>
    <name evidence="3" type="ORF">HII31_08981</name>
</gene>
<evidence type="ECO:0000313" key="4">
    <source>
        <dbReference type="Proteomes" id="UP000660729"/>
    </source>
</evidence>
<proteinExistence type="predicted"/>
<dbReference type="AlphaFoldDB" id="A0A8H6RBQ8"/>
<feature type="transmembrane region" description="Helical" evidence="2">
    <location>
        <begin position="102"/>
        <end position="124"/>
    </location>
</feature>
<accession>A0A8H6RBQ8</accession>
<protein>
    <submittedName>
        <fullName evidence="3">Uncharacterized protein</fullName>
    </submittedName>
</protein>
<keyword evidence="2" id="KW-1133">Transmembrane helix</keyword>
<evidence type="ECO:0000256" key="1">
    <source>
        <dbReference type="SAM" id="MobiDB-lite"/>
    </source>
</evidence>
<dbReference type="EMBL" id="JABCIY010000180">
    <property type="protein sequence ID" value="KAF7189661.1"/>
    <property type="molecule type" value="Genomic_DNA"/>
</dbReference>
<name>A0A8H6RBQ8_9PEZI</name>
<sequence length="128" mass="14097">MSEELPRRPAAAAYLHLWMPPPPAPPPSYDQESAPPAYRRYGTNQPQSGSLDPILPTTIYVGMGQNHPRQIRAWLYGFPRLTPISSSSTESQREGSRGCTRFEVVVLITVFVAVVVFGIVSGVLRGMD</sequence>
<evidence type="ECO:0000256" key="2">
    <source>
        <dbReference type="SAM" id="Phobius"/>
    </source>
</evidence>
<keyword evidence="2" id="KW-0472">Membrane</keyword>
<dbReference type="OrthoDB" id="10501945at2759"/>
<keyword evidence="2" id="KW-0812">Transmembrane</keyword>
<dbReference type="Proteomes" id="UP000660729">
    <property type="component" value="Unassembled WGS sequence"/>
</dbReference>
<reference evidence="3" key="1">
    <citation type="submission" date="2020-04" db="EMBL/GenBank/DDBJ databases">
        <title>Draft genome resource of the tomato pathogen Pseudocercospora fuligena.</title>
        <authorList>
            <person name="Zaccaron A."/>
        </authorList>
    </citation>
    <scope>NUCLEOTIDE SEQUENCE</scope>
    <source>
        <strain evidence="3">PF001</strain>
    </source>
</reference>